<sequence>MKPIKALILGLLLLVPILVFVFISVFGTHHFSLKTYYPKLDNEGKVVHNVAGDTVFQQVPAFNLRMLEGGSLGQQDLDKYVYVAHFTGSACERDCRTILSQLVRVQEAFANIEQVKLVTFAMQDSAGTNDGLQQLAKEYKPLEAKWYVLTGDTAEVAALAAGFKEPYKKQDNSYMPSNRLVLVDKEKEVRGVYLGTDPEEVDRLVLEINVLLDEYSKRK</sequence>
<gene>
    <name evidence="4" type="ORF">SAMN05421739_10821</name>
</gene>
<feature type="binding site" evidence="2">
    <location>
        <position position="95"/>
    </location>
    <ligand>
        <name>Cu cation</name>
        <dbReference type="ChEBI" id="CHEBI:23378"/>
    </ligand>
</feature>
<reference evidence="5" key="1">
    <citation type="submission" date="2016-10" db="EMBL/GenBank/DDBJ databases">
        <authorList>
            <person name="Varghese N."/>
            <person name="Submissions S."/>
        </authorList>
    </citation>
    <scope>NUCLEOTIDE SEQUENCE [LARGE SCALE GENOMIC DNA]</scope>
    <source>
        <strain evidence="5">LP51</strain>
    </source>
</reference>
<comment type="similarity">
    <text evidence="1">Belongs to the SCO1/2 family.</text>
</comment>
<dbReference type="Gene3D" id="3.40.30.10">
    <property type="entry name" value="Glutaredoxin"/>
    <property type="match status" value="1"/>
</dbReference>
<proteinExistence type="inferred from homology"/>
<dbReference type="Pfam" id="PF02630">
    <property type="entry name" value="SCO1-SenC"/>
    <property type="match status" value="1"/>
</dbReference>
<evidence type="ECO:0000313" key="5">
    <source>
        <dbReference type="Proteomes" id="UP000198724"/>
    </source>
</evidence>
<dbReference type="Proteomes" id="UP000198724">
    <property type="component" value="Unassembled WGS sequence"/>
</dbReference>
<name>A0A1I2YD42_9BACT</name>
<dbReference type="InterPro" id="IPR003782">
    <property type="entry name" value="SCO1/SenC"/>
</dbReference>
<feature type="disulfide bond" description="Redox-active" evidence="3">
    <location>
        <begin position="91"/>
        <end position="95"/>
    </location>
</feature>
<dbReference type="EMBL" id="FOOT01000008">
    <property type="protein sequence ID" value="SFH23630.1"/>
    <property type="molecule type" value="Genomic_DNA"/>
</dbReference>
<dbReference type="InterPro" id="IPR036249">
    <property type="entry name" value="Thioredoxin-like_sf"/>
</dbReference>
<feature type="binding site" evidence="2">
    <location>
        <position position="91"/>
    </location>
    <ligand>
        <name>Cu cation</name>
        <dbReference type="ChEBI" id="CHEBI:23378"/>
    </ligand>
</feature>
<dbReference type="OrthoDB" id="9811998at2"/>
<keyword evidence="2" id="KW-0186">Copper</keyword>
<keyword evidence="3" id="KW-1015">Disulfide bond</keyword>
<dbReference type="GO" id="GO:0046872">
    <property type="term" value="F:metal ion binding"/>
    <property type="evidence" value="ECO:0007669"/>
    <property type="project" value="UniProtKB-KW"/>
</dbReference>
<protein>
    <submittedName>
        <fullName evidence="4">Protein SCO1/2</fullName>
    </submittedName>
</protein>
<keyword evidence="2" id="KW-0479">Metal-binding</keyword>
<dbReference type="AlphaFoldDB" id="A0A1I2YD42"/>
<dbReference type="STRING" id="1436961.SAMN05421739_10821"/>
<evidence type="ECO:0000256" key="3">
    <source>
        <dbReference type="PIRSR" id="PIRSR603782-2"/>
    </source>
</evidence>
<keyword evidence="5" id="KW-1185">Reference proteome</keyword>
<evidence type="ECO:0000256" key="2">
    <source>
        <dbReference type="PIRSR" id="PIRSR603782-1"/>
    </source>
</evidence>
<evidence type="ECO:0000313" key="4">
    <source>
        <dbReference type="EMBL" id="SFH23630.1"/>
    </source>
</evidence>
<organism evidence="4 5">
    <name type="scientific">Pontibacter chinhatensis</name>
    <dbReference type="NCBI Taxonomy" id="1436961"/>
    <lineage>
        <taxon>Bacteria</taxon>
        <taxon>Pseudomonadati</taxon>
        <taxon>Bacteroidota</taxon>
        <taxon>Cytophagia</taxon>
        <taxon>Cytophagales</taxon>
        <taxon>Hymenobacteraceae</taxon>
        <taxon>Pontibacter</taxon>
    </lineage>
</organism>
<dbReference type="RefSeq" id="WP_139217851.1">
    <property type="nucleotide sequence ID" value="NZ_FOOT01000008.1"/>
</dbReference>
<dbReference type="SUPFAM" id="SSF52833">
    <property type="entry name" value="Thioredoxin-like"/>
    <property type="match status" value="1"/>
</dbReference>
<evidence type="ECO:0000256" key="1">
    <source>
        <dbReference type="ARBA" id="ARBA00010996"/>
    </source>
</evidence>
<accession>A0A1I2YD42</accession>